<gene>
    <name evidence="1" type="ORF">NIES3807_32550</name>
</gene>
<protein>
    <submittedName>
        <fullName evidence="1">Uncharacterized protein</fullName>
    </submittedName>
</protein>
<name>A0AAD3B2R6_MICAE</name>
<comment type="caution">
    <text evidence="1">The sequence shown here is derived from an EMBL/GenBank/DDBJ whole genome shotgun (WGS) entry which is preliminary data.</text>
</comment>
<sequence>MQYYSSYLNGEVQSFRFRESVVGRQQQIRLYLILIRKAVIFIY</sequence>
<dbReference type="EMBL" id="BJCK01000064">
    <property type="protein sequence ID" value="GCL60076.1"/>
    <property type="molecule type" value="Genomic_DNA"/>
</dbReference>
<accession>A0AAD3B2R6</accession>
<dbReference type="Proteomes" id="UP000441080">
    <property type="component" value="Unassembled WGS sequence"/>
</dbReference>
<evidence type="ECO:0000313" key="1">
    <source>
        <dbReference type="EMBL" id="GCL60076.1"/>
    </source>
</evidence>
<evidence type="ECO:0000313" key="2">
    <source>
        <dbReference type="Proteomes" id="UP000441080"/>
    </source>
</evidence>
<proteinExistence type="predicted"/>
<organism evidence="1 2">
    <name type="scientific">Microcystis aeruginosa NIES-3807</name>
    <dbReference type="NCBI Taxonomy" id="2517785"/>
    <lineage>
        <taxon>Bacteria</taxon>
        <taxon>Bacillati</taxon>
        <taxon>Cyanobacteriota</taxon>
        <taxon>Cyanophyceae</taxon>
        <taxon>Oscillatoriophycideae</taxon>
        <taxon>Chroococcales</taxon>
        <taxon>Microcystaceae</taxon>
        <taxon>Microcystis</taxon>
    </lineage>
</organism>
<dbReference type="AlphaFoldDB" id="A0AAD3B2R6"/>
<reference evidence="1 2" key="1">
    <citation type="submission" date="2019-02" db="EMBL/GenBank/DDBJ databases">
        <title>Draft genome sequence of Arthrospira platensis NIES-3807.</title>
        <authorList>
            <person name="Yamaguchi H."/>
            <person name="Suzuki S."/>
            <person name="Kawachi M."/>
        </authorList>
    </citation>
    <scope>NUCLEOTIDE SEQUENCE [LARGE SCALE GENOMIC DNA]</scope>
    <source>
        <strain evidence="1 2">NIES-3807</strain>
    </source>
</reference>